<evidence type="ECO:0000256" key="2">
    <source>
        <dbReference type="SAM" id="MobiDB-lite"/>
    </source>
</evidence>
<dbReference type="STRING" id="75743.A0A401P659"/>
<dbReference type="Pfam" id="PF12624">
    <property type="entry name" value="VPS13_N"/>
    <property type="match status" value="1"/>
</dbReference>
<organism evidence="4 5">
    <name type="scientific">Scyliorhinus torazame</name>
    <name type="common">Cloudy catshark</name>
    <name type="synonym">Catulus torazame</name>
    <dbReference type="NCBI Taxonomy" id="75743"/>
    <lineage>
        <taxon>Eukaryota</taxon>
        <taxon>Metazoa</taxon>
        <taxon>Chordata</taxon>
        <taxon>Craniata</taxon>
        <taxon>Vertebrata</taxon>
        <taxon>Chondrichthyes</taxon>
        <taxon>Elasmobranchii</taxon>
        <taxon>Galeomorphii</taxon>
        <taxon>Galeoidea</taxon>
        <taxon>Carcharhiniformes</taxon>
        <taxon>Scyliorhinidae</taxon>
        <taxon>Scyliorhinus</taxon>
    </lineage>
</organism>
<sequence length="298" mass="32800">PLPTLEGSIQNVELKYCSTSLVKCVSGTMGSIKACAKAPGRSDGAKEKLIPLIQGPSDTRELHKSKWLNESRKPVSLFAPDLITFTIQIPQQMDSYHNSGAVLLASLQGIAVNVDPIFYTWLLQQPQRGNVKQRQQSAGAIQLAIPTTRKKEDEISVGSTPLAMQQSNQASEYASSPVKTKTATESRLLSVPIKVMQSSEEWSNPEERMKEFIGLVWDAVKRLTLQLEVQSCCVFFPNESLPSPSTIVAGDIPGTVRNWYHTESSMPGTLVVCLPQIKVISAGHKYMEPLQEIPFFIS</sequence>
<dbReference type="PANTHER" id="PTHR12517">
    <property type="entry name" value="VACUOLAR PROTEIN SORTING-ASSOCIATED PROTEIN 13B"/>
    <property type="match status" value="1"/>
</dbReference>
<dbReference type="OrthoDB" id="9391117at2759"/>
<feature type="non-terminal residue" evidence="4">
    <location>
        <position position="298"/>
    </location>
</feature>
<dbReference type="InterPro" id="IPR026854">
    <property type="entry name" value="VPS13_N"/>
</dbReference>
<evidence type="ECO:0000313" key="5">
    <source>
        <dbReference type="Proteomes" id="UP000288216"/>
    </source>
</evidence>
<name>A0A401P659_SCYTO</name>
<reference evidence="4 5" key="1">
    <citation type="journal article" date="2018" name="Nat. Ecol. Evol.">
        <title>Shark genomes provide insights into elasmobranch evolution and the origin of vertebrates.</title>
        <authorList>
            <person name="Hara Y"/>
            <person name="Yamaguchi K"/>
            <person name="Onimaru K"/>
            <person name="Kadota M"/>
            <person name="Koyanagi M"/>
            <person name="Keeley SD"/>
            <person name="Tatsumi K"/>
            <person name="Tanaka K"/>
            <person name="Motone F"/>
            <person name="Kageyama Y"/>
            <person name="Nozu R"/>
            <person name="Adachi N"/>
            <person name="Nishimura O"/>
            <person name="Nakagawa R"/>
            <person name="Tanegashima C"/>
            <person name="Kiyatake I"/>
            <person name="Matsumoto R"/>
            <person name="Murakumo K"/>
            <person name="Nishida K"/>
            <person name="Terakita A"/>
            <person name="Kuratani S"/>
            <person name="Sato K"/>
            <person name="Hyodo S Kuraku.S."/>
        </authorList>
    </citation>
    <scope>NUCLEOTIDE SEQUENCE [LARGE SCALE GENOMIC DNA]</scope>
</reference>
<dbReference type="EMBL" id="BFAA01003125">
    <property type="protein sequence ID" value="GCB68641.1"/>
    <property type="molecule type" value="Genomic_DNA"/>
</dbReference>
<evidence type="ECO:0000256" key="1">
    <source>
        <dbReference type="ARBA" id="ARBA00022448"/>
    </source>
</evidence>
<feature type="non-terminal residue" evidence="4">
    <location>
        <position position="1"/>
    </location>
</feature>
<proteinExistence type="predicted"/>
<dbReference type="Proteomes" id="UP000288216">
    <property type="component" value="Unassembled WGS sequence"/>
</dbReference>
<comment type="caution">
    <text evidence="4">The sequence shown here is derived from an EMBL/GenBank/DDBJ whole genome shotgun (WGS) entry which is preliminary data.</text>
</comment>
<evidence type="ECO:0000313" key="4">
    <source>
        <dbReference type="EMBL" id="GCB68641.1"/>
    </source>
</evidence>
<keyword evidence="1" id="KW-0813">Transport</keyword>
<feature type="region of interest" description="Disordered" evidence="2">
    <location>
        <begin position="154"/>
        <end position="179"/>
    </location>
</feature>
<dbReference type="InterPro" id="IPR039782">
    <property type="entry name" value="VPS13B"/>
</dbReference>
<evidence type="ECO:0000259" key="3">
    <source>
        <dbReference type="Pfam" id="PF12624"/>
    </source>
</evidence>
<dbReference type="PANTHER" id="PTHR12517:SF0">
    <property type="entry name" value="INTERMEMBRANE LIPID TRANSFER PROTEIN VPS13B"/>
    <property type="match status" value="1"/>
</dbReference>
<protein>
    <recommendedName>
        <fullName evidence="3">Chorein N-terminal domain-containing protein</fullName>
    </recommendedName>
</protein>
<feature type="domain" description="Chorein N-terminal" evidence="3">
    <location>
        <begin position="2"/>
        <end position="294"/>
    </location>
</feature>
<accession>A0A401P659</accession>
<gene>
    <name evidence="4" type="ORF">scyTo_0008256</name>
</gene>
<keyword evidence="5" id="KW-1185">Reference proteome</keyword>
<dbReference type="AlphaFoldDB" id="A0A401P659"/>
<feature type="compositionally biased region" description="Polar residues" evidence="2">
    <location>
        <begin position="157"/>
        <end position="179"/>
    </location>
</feature>